<dbReference type="RefSeq" id="WP_179820769.1">
    <property type="nucleotide sequence ID" value="NZ_JACCFS010000001.1"/>
</dbReference>
<keyword evidence="1" id="KW-0472">Membrane</keyword>
<keyword evidence="1" id="KW-1133">Transmembrane helix</keyword>
<evidence type="ECO:0008006" key="4">
    <source>
        <dbReference type="Google" id="ProtNLM"/>
    </source>
</evidence>
<feature type="transmembrane region" description="Helical" evidence="1">
    <location>
        <begin position="12"/>
        <end position="31"/>
    </location>
</feature>
<name>A0A7Z0EIV2_9ACTN</name>
<gene>
    <name evidence="2" type="ORF">HNR10_000697</name>
</gene>
<evidence type="ECO:0000256" key="1">
    <source>
        <dbReference type="SAM" id="Phobius"/>
    </source>
</evidence>
<evidence type="ECO:0000313" key="2">
    <source>
        <dbReference type="EMBL" id="NYJ32816.1"/>
    </source>
</evidence>
<dbReference type="Proteomes" id="UP000572051">
    <property type="component" value="Unassembled WGS sequence"/>
</dbReference>
<protein>
    <recommendedName>
        <fullName evidence="4">Vegetative cell wall protein gp1</fullName>
    </recommendedName>
</protein>
<keyword evidence="3" id="KW-1185">Reference proteome</keyword>
<dbReference type="AlphaFoldDB" id="A0A7Z0EIV2"/>
<reference evidence="2 3" key="1">
    <citation type="submission" date="2020-07" db="EMBL/GenBank/DDBJ databases">
        <title>Sequencing the genomes of 1000 actinobacteria strains.</title>
        <authorList>
            <person name="Klenk H.-P."/>
        </authorList>
    </citation>
    <scope>NUCLEOTIDE SEQUENCE [LARGE SCALE GENOMIC DNA]</scope>
    <source>
        <strain evidence="2 3">DSM 44442</strain>
    </source>
</reference>
<evidence type="ECO:0000313" key="3">
    <source>
        <dbReference type="Proteomes" id="UP000572051"/>
    </source>
</evidence>
<sequence>MGKKLTDRWASMLALPGALYLAIALGAFILGQDHTWDLRHLLREISSLAEHPHMMTFGGQALLFIAVLAGSAVVGLVARGLGRGIERVWLTADWHRWPSPLSRWIDRRVTSRRRRWRVLRQNLERERGTSAYPMAYDRMARLSPEEPGRPTWCGDRIRAVEVRLDRDHEADLAVIWPPLWLVMPEPSRCEITKARDALSRATAMAAWALLYLPLALWWWPAAPAAATLAGTAWLRTRAVTDTYATLVEATVRLHVGDLAAQVNLEHEGTFSKDLGRRLTRRLRASLPPIPRMQEHQEEH</sequence>
<organism evidence="2 3">
    <name type="scientific">Nocardiopsis aegyptia</name>
    <dbReference type="NCBI Taxonomy" id="220378"/>
    <lineage>
        <taxon>Bacteria</taxon>
        <taxon>Bacillati</taxon>
        <taxon>Actinomycetota</taxon>
        <taxon>Actinomycetes</taxon>
        <taxon>Streptosporangiales</taxon>
        <taxon>Nocardiopsidaceae</taxon>
        <taxon>Nocardiopsis</taxon>
    </lineage>
</organism>
<feature type="transmembrane region" description="Helical" evidence="1">
    <location>
        <begin position="57"/>
        <end position="78"/>
    </location>
</feature>
<dbReference type="EMBL" id="JACCFS010000001">
    <property type="protein sequence ID" value="NYJ32816.1"/>
    <property type="molecule type" value="Genomic_DNA"/>
</dbReference>
<comment type="caution">
    <text evidence="2">The sequence shown here is derived from an EMBL/GenBank/DDBJ whole genome shotgun (WGS) entry which is preliminary data.</text>
</comment>
<keyword evidence="1" id="KW-0812">Transmembrane</keyword>
<accession>A0A7Z0EIV2</accession>
<feature type="transmembrane region" description="Helical" evidence="1">
    <location>
        <begin position="197"/>
        <end position="219"/>
    </location>
</feature>
<proteinExistence type="predicted"/>